<evidence type="ECO:0000313" key="6">
    <source>
        <dbReference type="EMBL" id="QOR69084.1"/>
    </source>
</evidence>
<evidence type="ECO:0000256" key="4">
    <source>
        <dbReference type="SAM" id="MobiDB-lite"/>
    </source>
</evidence>
<dbReference type="PROSITE" id="PS00893">
    <property type="entry name" value="NUDIX_BOX"/>
    <property type="match status" value="1"/>
</dbReference>
<feature type="region of interest" description="Disordered" evidence="4">
    <location>
        <begin position="182"/>
        <end position="201"/>
    </location>
</feature>
<feature type="domain" description="Nudix hydrolase" evidence="5">
    <location>
        <begin position="18"/>
        <end position="159"/>
    </location>
</feature>
<dbReference type="InterPro" id="IPR015797">
    <property type="entry name" value="NUDIX_hydrolase-like_dom_sf"/>
</dbReference>
<dbReference type="KEGG" id="halt:IM660_10040"/>
<evidence type="ECO:0000313" key="7">
    <source>
        <dbReference type="Proteomes" id="UP000593758"/>
    </source>
</evidence>
<dbReference type="RefSeq" id="WP_193495171.1">
    <property type="nucleotide sequence ID" value="NZ_CP063169.1"/>
</dbReference>
<keyword evidence="3" id="KW-0460">Magnesium</keyword>
<accession>A0A7M1SQ00</accession>
<reference evidence="6 7" key="1">
    <citation type="submission" date="2020-10" db="EMBL/GenBank/DDBJ databases">
        <title>Haloactinobacterium sp. RN3S43, a bacterium isolated from saline soil.</title>
        <authorList>
            <person name="Sun J.-Q."/>
        </authorList>
    </citation>
    <scope>NUCLEOTIDE SEQUENCE [LARGE SCALE GENOMIC DNA]</scope>
    <source>
        <strain evidence="6 7">RN3S43</strain>
    </source>
</reference>
<dbReference type="InterPro" id="IPR020084">
    <property type="entry name" value="NUDIX_hydrolase_CS"/>
</dbReference>
<gene>
    <name evidence="6" type="ORF">IM660_10040</name>
</gene>
<comment type="cofactor">
    <cofactor evidence="1">
        <name>Mg(2+)</name>
        <dbReference type="ChEBI" id="CHEBI:18420"/>
    </cofactor>
</comment>
<dbReference type="InterPro" id="IPR000086">
    <property type="entry name" value="NUDIX_hydrolase_dom"/>
</dbReference>
<dbReference type="SUPFAM" id="SSF55811">
    <property type="entry name" value="Nudix"/>
    <property type="match status" value="1"/>
</dbReference>
<evidence type="ECO:0000256" key="1">
    <source>
        <dbReference type="ARBA" id="ARBA00001946"/>
    </source>
</evidence>
<dbReference type="Proteomes" id="UP000593758">
    <property type="component" value="Chromosome"/>
</dbReference>
<proteinExistence type="predicted"/>
<dbReference type="PROSITE" id="PS51462">
    <property type="entry name" value="NUDIX"/>
    <property type="match status" value="1"/>
</dbReference>
<keyword evidence="2" id="KW-0378">Hydrolase</keyword>
<dbReference type="CDD" id="cd04685">
    <property type="entry name" value="NUDIX_Hydrolase"/>
    <property type="match status" value="1"/>
</dbReference>
<keyword evidence="7" id="KW-1185">Reference proteome</keyword>
<evidence type="ECO:0000259" key="5">
    <source>
        <dbReference type="PROSITE" id="PS51462"/>
    </source>
</evidence>
<dbReference type="PANTHER" id="PTHR43046:SF12">
    <property type="entry name" value="GDP-MANNOSE MANNOSYL HYDROLASE"/>
    <property type="match status" value="1"/>
</dbReference>
<name>A0A7M1SQ00_9MICO</name>
<dbReference type="Pfam" id="PF00293">
    <property type="entry name" value="NUDIX"/>
    <property type="match status" value="1"/>
</dbReference>
<protein>
    <submittedName>
        <fullName evidence="6">NUDIX domain-containing protein</fullName>
    </submittedName>
</protein>
<dbReference type="EMBL" id="CP063169">
    <property type="protein sequence ID" value="QOR69084.1"/>
    <property type="molecule type" value="Genomic_DNA"/>
</dbReference>
<feature type="compositionally biased region" description="Polar residues" evidence="4">
    <location>
        <begin position="182"/>
        <end position="195"/>
    </location>
</feature>
<dbReference type="PANTHER" id="PTHR43046">
    <property type="entry name" value="GDP-MANNOSE MANNOSYL HYDROLASE"/>
    <property type="match status" value="1"/>
</dbReference>
<dbReference type="AlphaFoldDB" id="A0A7M1SQ00"/>
<dbReference type="Gene3D" id="3.90.79.10">
    <property type="entry name" value="Nucleoside Triphosphate Pyrophosphohydrolase"/>
    <property type="match status" value="1"/>
</dbReference>
<organism evidence="6 7">
    <name type="scientific">Ruania alkalisoli</name>
    <dbReference type="NCBI Taxonomy" id="2779775"/>
    <lineage>
        <taxon>Bacteria</taxon>
        <taxon>Bacillati</taxon>
        <taxon>Actinomycetota</taxon>
        <taxon>Actinomycetes</taxon>
        <taxon>Micrococcales</taxon>
        <taxon>Ruaniaceae</taxon>
        <taxon>Ruania</taxon>
    </lineage>
</organism>
<evidence type="ECO:0000256" key="3">
    <source>
        <dbReference type="ARBA" id="ARBA00022842"/>
    </source>
</evidence>
<sequence length="201" mass="22156">MSGANLGPDWERLPDGTAYRQAARVVVFGDDGRVLLARGHDADQPERSWYFTIGGGIEPGESPRQAAVRELAEEAGLWVDPQVLVGPVLTRQARFDFFAETVRQDEVFFLAHVPAGSAVSTDGWTAVERGFMDEVCWWEAGDLAQVTREIFPAQLPALVRQWRSGWDGTVIHLGLQDERTTIASPATTRQASSASEEGHHR</sequence>
<evidence type="ECO:0000256" key="2">
    <source>
        <dbReference type="ARBA" id="ARBA00022801"/>
    </source>
</evidence>
<dbReference type="GO" id="GO:0016787">
    <property type="term" value="F:hydrolase activity"/>
    <property type="evidence" value="ECO:0007669"/>
    <property type="project" value="UniProtKB-KW"/>
</dbReference>